<evidence type="ECO:0000313" key="3">
    <source>
        <dbReference type="EMBL" id="BFP53474.1"/>
    </source>
</evidence>
<dbReference type="InterPro" id="IPR016032">
    <property type="entry name" value="Sig_transdc_resp-reg_C-effctor"/>
</dbReference>
<feature type="compositionally biased region" description="Basic and acidic residues" evidence="1">
    <location>
        <begin position="10"/>
        <end position="24"/>
    </location>
</feature>
<feature type="domain" description="HTH luxR-type" evidence="2">
    <location>
        <begin position="207"/>
        <end position="261"/>
    </location>
</feature>
<protein>
    <recommendedName>
        <fullName evidence="2">HTH luxR-type domain-containing protein</fullName>
    </recommendedName>
</protein>
<name>A0AB33KI87_9ACTN</name>
<dbReference type="GO" id="GO:0006355">
    <property type="term" value="P:regulation of DNA-templated transcription"/>
    <property type="evidence" value="ECO:0007669"/>
    <property type="project" value="InterPro"/>
</dbReference>
<dbReference type="AlphaFoldDB" id="A0AB33KI87"/>
<evidence type="ECO:0000256" key="1">
    <source>
        <dbReference type="SAM" id="MobiDB-lite"/>
    </source>
</evidence>
<gene>
    <name evidence="3" type="ORF">SCMC78_32810</name>
</gene>
<dbReference type="EMBL" id="AP035884">
    <property type="protein sequence ID" value="BFP53474.1"/>
    <property type="molecule type" value="Genomic_DNA"/>
</dbReference>
<dbReference type="InterPro" id="IPR036388">
    <property type="entry name" value="WH-like_DNA-bd_sf"/>
</dbReference>
<dbReference type="GO" id="GO:0003677">
    <property type="term" value="F:DNA binding"/>
    <property type="evidence" value="ECO:0007669"/>
    <property type="project" value="InterPro"/>
</dbReference>
<organism evidence="3">
    <name type="scientific">Streptomyces sp. CMC78</name>
    <dbReference type="NCBI Taxonomy" id="3231512"/>
    <lineage>
        <taxon>Bacteria</taxon>
        <taxon>Bacillati</taxon>
        <taxon>Actinomycetota</taxon>
        <taxon>Actinomycetes</taxon>
        <taxon>Kitasatosporales</taxon>
        <taxon>Streptomycetaceae</taxon>
        <taxon>Streptomyces</taxon>
    </lineage>
</organism>
<feature type="region of interest" description="Disordered" evidence="1">
    <location>
        <begin position="1"/>
        <end position="24"/>
    </location>
</feature>
<proteinExistence type="predicted"/>
<evidence type="ECO:0000259" key="2">
    <source>
        <dbReference type="SMART" id="SM00421"/>
    </source>
</evidence>
<dbReference type="InterPro" id="IPR000792">
    <property type="entry name" value="Tscrpt_reg_LuxR_C"/>
</dbReference>
<dbReference type="KEGG" id="stcm:SCMC78_32810"/>
<dbReference type="Gene3D" id="1.10.10.10">
    <property type="entry name" value="Winged helix-like DNA-binding domain superfamily/Winged helix DNA-binding domain"/>
    <property type="match status" value="1"/>
</dbReference>
<dbReference type="SUPFAM" id="SSF46894">
    <property type="entry name" value="C-terminal effector domain of the bipartite response regulators"/>
    <property type="match status" value="1"/>
</dbReference>
<sequence length="270" mass="29013">MGSGVASVRGEVHRPEDRQRTDSVERALLEARALIESSVSMHRSRPGGTSLLVRADDGSVVDAVKRLMAGARYSAHLAVTSNRKHSAVVCSSVADSMAGAPRTAREGRGRLAVRLLASGGALELNPECRQSFADTYLEVRMTKGELREALIVDGRTALVQSGNGSAGRHAAIITDPAAVGALDLLFAGAWANARPVADELRLDRSLRSALTRRILEQLRAGRTDDVAAREIDVSLRTYRRHVADIMRELGANSRFQAGARAVELGLLERC</sequence>
<dbReference type="SMART" id="SM00421">
    <property type="entry name" value="HTH_LUXR"/>
    <property type="match status" value="1"/>
</dbReference>
<accession>A0AB33KI87</accession>
<reference evidence="3" key="1">
    <citation type="submission" date="2024-07" db="EMBL/GenBank/DDBJ databases">
        <title>Complete genome sequences of cellulolytic bacteria, Kitasatospora sp. CMC57 and Streptomyces sp. CMC78, isolated from Japanese agricultural soil.</title>
        <authorList>
            <person name="Hashimoto T."/>
            <person name="Ito M."/>
            <person name="Iwamoto M."/>
            <person name="Fukahori D."/>
            <person name="Shoda T."/>
            <person name="Sakoda M."/>
            <person name="Morohoshi T."/>
            <person name="Mitsuboshi M."/>
            <person name="Nishizawa T."/>
        </authorList>
    </citation>
    <scope>NUCLEOTIDE SEQUENCE</scope>
    <source>
        <strain evidence="3">CMC78</strain>
    </source>
</reference>